<dbReference type="PANTHER" id="PTHR15454:SF56">
    <property type="entry name" value="PROTEIN PHOSPHATASE 1 REGULATORY SUBUNIT 7-RELATED"/>
    <property type="match status" value="1"/>
</dbReference>
<dbReference type="Gene3D" id="3.80.10.10">
    <property type="entry name" value="Ribonuclease Inhibitor"/>
    <property type="match status" value="2"/>
</dbReference>
<proteinExistence type="predicted"/>
<comment type="caution">
    <text evidence="4">The sequence shown here is derived from an EMBL/GenBank/DDBJ whole genome shotgun (WGS) entry which is preliminary data.</text>
</comment>
<dbReference type="InterPro" id="IPR001611">
    <property type="entry name" value="Leu-rich_rpt"/>
</dbReference>
<name>A0A5K1VNN5_ENTHI</name>
<dbReference type="OMA" id="YRVEICK"/>
<evidence type="ECO:0000256" key="1">
    <source>
        <dbReference type="ARBA" id="ARBA00022614"/>
    </source>
</evidence>
<dbReference type="PANTHER" id="PTHR15454">
    <property type="entry name" value="NISCHARIN RELATED"/>
    <property type="match status" value="1"/>
</dbReference>
<organism evidence="4 5">
    <name type="scientific">Entamoeba histolytica</name>
    <dbReference type="NCBI Taxonomy" id="5759"/>
    <lineage>
        <taxon>Eukaryota</taxon>
        <taxon>Amoebozoa</taxon>
        <taxon>Evosea</taxon>
        <taxon>Archamoebae</taxon>
        <taxon>Mastigamoebida</taxon>
        <taxon>Entamoebidae</taxon>
        <taxon>Entamoeba</taxon>
    </lineage>
</organism>
<dbReference type="AlphaFoldDB" id="A0A5K1VNN5"/>
<dbReference type="Pfam" id="PF12799">
    <property type="entry name" value="LRR_4"/>
    <property type="match status" value="1"/>
</dbReference>
<dbReference type="SUPFAM" id="SSF52058">
    <property type="entry name" value="L domain-like"/>
    <property type="match status" value="1"/>
</dbReference>
<dbReference type="InterPro" id="IPR032675">
    <property type="entry name" value="LRR_dom_sf"/>
</dbReference>
<evidence type="ECO:0000313" key="4">
    <source>
        <dbReference type="EMBL" id="GAT94277.1"/>
    </source>
</evidence>
<feature type="region of interest" description="Disordered" evidence="3">
    <location>
        <begin position="653"/>
        <end position="674"/>
    </location>
</feature>
<sequence>MEEVKNEITKIKQQIDQGKFIQLTPSVVMLINGLSHPEFSFCDMKEMAAPIKCLIITQEEDGEDEQMKKENNDILLLEFCKYCQLESLKIQNIGGCVDLTKDYIYKNLKTLHLDNIILQSISLLMNIPTAKWENLEEFSLTNCGLTELEDIFNEVVFPNLRVLDVSNNKIEKINNITERPLDAFIADNNQITSVYISNPLSISVLSFDNNQLMDINIFKKCFNLRELSCANNRILDLSNVQYVFRKMFNIKSIILDGNDICNIDDYRIEICKNLPPFMFEEDEDDFGTPQISLNVSLDGQPFTQDEIYSAKDQLPKEDINEEQKFDEMEEEKNEDDQNSVSISSATAVTSVINQKLGAMYQSTSMDYSKTIDKSSTEITVLDKLLSLDVNSDKDELSLSFDAKLDAFTYTSTPERTGDDSRSIKRLEMEKHTERMETIEYVKNIVDTIINPNKHDLRDVNNAERIIKKIKNLLSKCDNANDPDVARVMTETPMPKDGILPGDRIKAVTNRVTIDVDELVEMPYADFDNILSLFNTENFVEVALQSDKRKLKWEVILPFEIPYGFELLTKLIKMYTENNQPPLRSDMEIDYNKFNAIAPKYFDGVKQDERHLVSGDGLIDPIASEINTRIFNIITYHQVPIIDEPIPDSSELIRRGTTTTTSKKLGSSFSGRLFK</sequence>
<gene>
    <name evidence="4" type="ORF">CL6EHI_124470</name>
</gene>
<dbReference type="VEuPathDB" id="AmoebaDB:EHI_124470"/>
<dbReference type="VEuPathDB" id="AmoebaDB:EHI8A_040420"/>
<dbReference type="GO" id="GO:0005737">
    <property type="term" value="C:cytoplasm"/>
    <property type="evidence" value="ECO:0007669"/>
    <property type="project" value="TreeGrafter"/>
</dbReference>
<protein>
    <submittedName>
        <fullName evidence="4">Leucine-rich repeat containing protein</fullName>
    </submittedName>
</protein>
<evidence type="ECO:0000256" key="2">
    <source>
        <dbReference type="ARBA" id="ARBA00022737"/>
    </source>
</evidence>
<dbReference type="Proteomes" id="UP000078387">
    <property type="component" value="Unassembled WGS sequence"/>
</dbReference>
<dbReference type="VEuPathDB" id="AmoebaDB:EHI7A_040590"/>
<dbReference type="PROSITE" id="PS51450">
    <property type="entry name" value="LRR"/>
    <property type="match status" value="1"/>
</dbReference>
<dbReference type="EMBL" id="BDEQ01000001">
    <property type="protein sequence ID" value="GAT94277.1"/>
    <property type="molecule type" value="Genomic_DNA"/>
</dbReference>
<feature type="compositionally biased region" description="Polar residues" evidence="3">
    <location>
        <begin position="661"/>
        <end position="674"/>
    </location>
</feature>
<keyword evidence="1" id="KW-0433">Leucine-rich repeat</keyword>
<evidence type="ECO:0000256" key="3">
    <source>
        <dbReference type="SAM" id="MobiDB-lite"/>
    </source>
</evidence>
<keyword evidence="2" id="KW-0677">Repeat</keyword>
<dbReference type="VEuPathDB" id="AmoebaDB:EHI5A_068640"/>
<dbReference type="InterPro" id="IPR025875">
    <property type="entry name" value="Leu-rich_rpt_4"/>
</dbReference>
<accession>A0A5K1VNN5</accession>
<evidence type="ECO:0000313" key="5">
    <source>
        <dbReference type="Proteomes" id="UP000078387"/>
    </source>
</evidence>
<reference evidence="4 5" key="1">
    <citation type="submission" date="2016-05" db="EMBL/GenBank/DDBJ databases">
        <title>First whole genome sequencing of Entamoeba histolytica HM1:IMSS-clone-6.</title>
        <authorList>
            <person name="Mukherjee Avik.K."/>
            <person name="Izumyama S."/>
            <person name="Nakada-Tsukui K."/>
            <person name="Nozaki T."/>
        </authorList>
    </citation>
    <scope>NUCLEOTIDE SEQUENCE [LARGE SCALE GENOMIC DNA]</scope>
    <source>
        <strain evidence="4 5">HM1:IMSS clone 6</strain>
    </source>
</reference>
<dbReference type="VEuPathDB" id="AmoebaDB:KM1_082330"/>